<evidence type="ECO:0008006" key="4">
    <source>
        <dbReference type="Google" id="ProtNLM"/>
    </source>
</evidence>
<organism evidence="2 3">
    <name type="scientific">Escherichia phage C130_2</name>
    <dbReference type="NCBI Taxonomy" id="2234093"/>
    <lineage>
        <taxon>Viruses</taxon>
        <taxon>Duplodnaviria</taxon>
        <taxon>Heunggongvirae</taxon>
        <taxon>Uroviricota</taxon>
        <taxon>Caudoviricetes</taxon>
        <taxon>Hungariovirus</taxon>
        <taxon>Hungariovirus C1302</taxon>
    </lineage>
</organism>
<protein>
    <recommendedName>
        <fullName evidence="4">Holin</fullName>
    </recommendedName>
</protein>
<proteinExistence type="predicted"/>
<evidence type="ECO:0000313" key="2">
    <source>
        <dbReference type="EMBL" id="AXC34369.1"/>
    </source>
</evidence>
<name>A0A384ZRU6_9CAUD</name>
<reference evidence="2 3" key="1">
    <citation type="journal article" date="2018" name="Arch. Virol.">
        <title>Complete genome sequence of C130_2, a novel myovirus infecting pathogenic Escherichia coli and Shigella strains.</title>
        <authorList>
            <person name="Svab D."/>
            <person name="Falgenhauer L."/>
            <person name="Rohde M."/>
            <person name="Chakraborty T."/>
            <person name="Toth I."/>
        </authorList>
    </citation>
    <scope>NUCLEOTIDE SEQUENCE [LARGE SCALE GENOMIC DNA]</scope>
</reference>
<dbReference type="Pfam" id="PF16080">
    <property type="entry name" value="Phage_holin_2_3"/>
    <property type="match status" value="1"/>
</dbReference>
<dbReference type="Proteomes" id="UP000266204">
    <property type="component" value="Segment"/>
</dbReference>
<keyword evidence="3" id="KW-1185">Reference proteome</keyword>
<feature type="transmembrane region" description="Helical" evidence="1">
    <location>
        <begin position="41"/>
        <end position="62"/>
    </location>
</feature>
<keyword evidence="1" id="KW-1133">Transmembrane helix</keyword>
<keyword evidence="1" id="KW-0812">Transmembrane</keyword>
<keyword evidence="1" id="KW-0472">Membrane</keyword>
<evidence type="ECO:0000256" key="1">
    <source>
        <dbReference type="SAM" id="Phobius"/>
    </source>
</evidence>
<gene>
    <name evidence="2" type="ORF">1302_0060</name>
</gene>
<accession>A0A384ZRU6</accession>
<evidence type="ECO:0000313" key="3">
    <source>
        <dbReference type="Proteomes" id="UP000266204"/>
    </source>
</evidence>
<sequence>MLIGGLVAFTAYIHFSADRLRERLTILWGTFTATAGALSLGDVAIIVGILCTIGSLLINWYYKARDDKRKEAIFRKGRIIDE</sequence>
<dbReference type="EMBL" id="MH363708">
    <property type="protein sequence ID" value="AXC34369.1"/>
    <property type="molecule type" value="Genomic_DNA"/>
</dbReference>
<dbReference type="InterPro" id="IPR032118">
    <property type="entry name" value="Phage_holin_HP1"/>
</dbReference>